<dbReference type="Gene3D" id="1.20.58.80">
    <property type="entry name" value="Phosphotransferase system, lactose/cellobiose-type IIA subunit"/>
    <property type="match status" value="1"/>
</dbReference>
<dbReference type="InterPro" id="IPR019734">
    <property type="entry name" value="TPR_rpt"/>
</dbReference>
<feature type="domain" description="F-box" evidence="9">
    <location>
        <begin position="235"/>
        <end position="281"/>
    </location>
</feature>
<feature type="region of interest" description="Disordered" evidence="8">
    <location>
        <begin position="90"/>
        <end position="111"/>
    </location>
</feature>
<dbReference type="InterPro" id="IPR045464">
    <property type="entry name" value="Hrt3/FBXO9_C"/>
</dbReference>
<evidence type="ECO:0000259" key="9">
    <source>
        <dbReference type="PROSITE" id="PS50181"/>
    </source>
</evidence>
<feature type="compositionally biased region" description="Low complexity" evidence="8">
    <location>
        <begin position="90"/>
        <end position="102"/>
    </location>
</feature>
<dbReference type="PROSITE" id="PS50005">
    <property type="entry name" value="TPR"/>
    <property type="match status" value="1"/>
</dbReference>
<accession>A0A8H8CI59</accession>
<dbReference type="GO" id="GO:0005737">
    <property type="term" value="C:cytoplasm"/>
    <property type="evidence" value="ECO:0007669"/>
    <property type="project" value="UniProtKB-SubCell"/>
</dbReference>
<dbReference type="AlphaFoldDB" id="A0A8H8CI59"/>
<feature type="region of interest" description="Disordered" evidence="8">
    <location>
        <begin position="1"/>
        <end position="22"/>
    </location>
</feature>
<dbReference type="SUPFAM" id="SSF81383">
    <property type="entry name" value="F-box domain"/>
    <property type="match status" value="1"/>
</dbReference>
<evidence type="ECO:0000256" key="7">
    <source>
        <dbReference type="PROSITE-ProRule" id="PRU00339"/>
    </source>
</evidence>
<dbReference type="GO" id="GO:0016567">
    <property type="term" value="P:protein ubiquitination"/>
    <property type="evidence" value="ECO:0007669"/>
    <property type="project" value="UniProtKB-UniPathway"/>
</dbReference>
<dbReference type="EMBL" id="JAFIQS010000008">
    <property type="protein sequence ID" value="KAG5166371.1"/>
    <property type="molecule type" value="Genomic_DNA"/>
</dbReference>
<dbReference type="GO" id="GO:0019005">
    <property type="term" value="C:SCF ubiquitin ligase complex"/>
    <property type="evidence" value="ECO:0007669"/>
    <property type="project" value="TreeGrafter"/>
</dbReference>
<comment type="pathway">
    <text evidence="2">Protein modification; protein ubiquitination.</text>
</comment>
<evidence type="ECO:0000256" key="1">
    <source>
        <dbReference type="ARBA" id="ARBA00004496"/>
    </source>
</evidence>
<keyword evidence="6 7" id="KW-0802">TPR repeat</keyword>
<keyword evidence="5" id="KW-0833">Ubl conjugation pathway</keyword>
<dbReference type="OrthoDB" id="2117972at2759"/>
<dbReference type="InterPro" id="IPR001810">
    <property type="entry name" value="F-box_dom"/>
</dbReference>
<name>A0A8H8CI59_PSICU</name>
<comment type="caution">
    <text evidence="10">The sequence shown here is derived from an EMBL/GenBank/DDBJ whole genome shotgun (WGS) entry which is preliminary data.</text>
</comment>
<dbReference type="InterPro" id="IPR036181">
    <property type="entry name" value="MIT_dom_sf"/>
</dbReference>
<evidence type="ECO:0000256" key="2">
    <source>
        <dbReference type="ARBA" id="ARBA00004906"/>
    </source>
</evidence>
<feature type="compositionally biased region" description="Polar residues" evidence="8">
    <location>
        <begin position="46"/>
        <end position="67"/>
    </location>
</feature>
<dbReference type="GO" id="GO:0031146">
    <property type="term" value="P:SCF-dependent proteasomal ubiquitin-dependent protein catabolic process"/>
    <property type="evidence" value="ECO:0007669"/>
    <property type="project" value="TreeGrafter"/>
</dbReference>
<protein>
    <recommendedName>
        <fullName evidence="3">F-box only protein 9</fullName>
    </recommendedName>
</protein>
<feature type="region of interest" description="Disordered" evidence="8">
    <location>
        <begin position="427"/>
        <end position="449"/>
    </location>
</feature>
<dbReference type="SUPFAM" id="SSF116846">
    <property type="entry name" value="MIT domain"/>
    <property type="match status" value="1"/>
</dbReference>
<evidence type="ECO:0000256" key="4">
    <source>
        <dbReference type="ARBA" id="ARBA00022490"/>
    </source>
</evidence>
<sequence>MPVASSSQSAQAGAVPSAQEENAELAKFRAEWLEELQRRKDEASGASKNSAPTGSTSSTQVNRAGQPTTGVLQFDTFKIQENLAVSAARDTAATTPPALTHPAVRDGAIQPPPQTFPILEKALKAYRQAVDYEQKGNYDEALVLYRQAFRLDDNVDRAYRREEKLKAIVREQQALQAPKPATEIDELAENFKEGARITSPPILKKGHGITGTIASIVAPFLENALQFEPEKEGEPVLLNMLPEELLVVILGNLDPTSIERFAKVSKKARVVSLDPGIWRKLVQRTYLPPQIPDYDVIVPVIEKFSWDFRRVYIEQPRLRLDGVYIATCHYVRPGLSENSWVNTSHLITYHRYLRFYPNGLVLSLLANEEHSPQSIIPLLKPTLRMNGLFSGQWTLNGTIVQLTNLLDASGRFSTSLPSSDGVLSGGVSRVSGHSHGNANSTSDRSDQEPRYTFSMTLNLRSRPLGRWNRMDIESYDSVNIETGDVYPIMLKHERPFWFSKVRSYS</sequence>
<feature type="region of interest" description="Disordered" evidence="8">
    <location>
        <begin position="36"/>
        <end position="67"/>
    </location>
</feature>
<proteinExistence type="predicted"/>
<dbReference type="InterPro" id="IPR036047">
    <property type="entry name" value="F-box-like_dom_sf"/>
</dbReference>
<evidence type="ECO:0000313" key="10">
    <source>
        <dbReference type="EMBL" id="KAG5166371.1"/>
    </source>
</evidence>
<feature type="compositionally biased region" description="Low complexity" evidence="8">
    <location>
        <begin position="427"/>
        <end position="436"/>
    </location>
</feature>
<feature type="repeat" description="TPR" evidence="7">
    <location>
        <begin position="122"/>
        <end position="155"/>
    </location>
</feature>
<keyword evidence="4" id="KW-0963">Cytoplasm</keyword>
<reference evidence="10" key="1">
    <citation type="submission" date="2021-02" db="EMBL/GenBank/DDBJ databases">
        <title>Psilocybe cubensis genome.</title>
        <authorList>
            <person name="Mckernan K.J."/>
            <person name="Crawford S."/>
            <person name="Trippe A."/>
            <person name="Kane L.T."/>
            <person name="Mclaughlin S."/>
        </authorList>
    </citation>
    <scope>NUCLEOTIDE SEQUENCE [LARGE SCALE GENOMIC DNA]</scope>
    <source>
        <strain evidence="10">MGC-MH-2018</strain>
    </source>
</reference>
<dbReference type="PROSITE" id="PS50181">
    <property type="entry name" value="FBOX"/>
    <property type="match status" value="1"/>
</dbReference>
<dbReference type="SMART" id="SM00256">
    <property type="entry name" value="FBOX"/>
    <property type="match status" value="1"/>
</dbReference>
<evidence type="ECO:0000256" key="5">
    <source>
        <dbReference type="ARBA" id="ARBA00022786"/>
    </source>
</evidence>
<gene>
    <name evidence="10" type="ORF">JR316_008456</name>
</gene>
<comment type="subcellular location">
    <subcellularLocation>
        <location evidence="1">Cytoplasm</location>
    </subcellularLocation>
</comment>
<evidence type="ECO:0000256" key="3">
    <source>
        <dbReference type="ARBA" id="ARBA00019775"/>
    </source>
</evidence>
<dbReference type="PANTHER" id="PTHR12874">
    <property type="entry name" value="F-BOX ONLY PROTEIN 48-RELATED"/>
    <property type="match status" value="1"/>
</dbReference>
<dbReference type="Pfam" id="PF19270">
    <property type="entry name" value="FBO_C"/>
    <property type="match status" value="1"/>
</dbReference>
<dbReference type="PANTHER" id="PTHR12874:SF9">
    <property type="entry name" value="F-BOX ONLY PROTEIN 48"/>
    <property type="match status" value="1"/>
</dbReference>
<evidence type="ECO:0000256" key="8">
    <source>
        <dbReference type="SAM" id="MobiDB-lite"/>
    </source>
</evidence>
<dbReference type="Pfam" id="PF12937">
    <property type="entry name" value="F-box-like"/>
    <property type="match status" value="1"/>
</dbReference>
<dbReference type="UniPathway" id="UPA00143"/>
<feature type="compositionally biased region" description="Low complexity" evidence="8">
    <location>
        <begin position="1"/>
        <end position="19"/>
    </location>
</feature>
<organism evidence="10">
    <name type="scientific">Psilocybe cubensis</name>
    <name type="common">Psychedelic mushroom</name>
    <name type="synonym">Stropharia cubensis</name>
    <dbReference type="NCBI Taxonomy" id="181762"/>
    <lineage>
        <taxon>Eukaryota</taxon>
        <taxon>Fungi</taxon>
        <taxon>Dikarya</taxon>
        <taxon>Basidiomycota</taxon>
        <taxon>Agaricomycotina</taxon>
        <taxon>Agaricomycetes</taxon>
        <taxon>Agaricomycetidae</taxon>
        <taxon>Agaricales</taxon>
        <taxon>Agaricineae</taxon>
        <taxon>Strophariaceae</taxon>
        <taxon>Psilocybe</taxon>
    </lineage>
</organism>
<evidence type="ECO:0000256" key="6">
    <source>
        <dbReference type="ARBA" id="ARBA00022803"/>
    </source>
</evidence>
<dbReference type="Gene3D" id="1.20.1280.50">
    <property type="match status" value="1"/>
</dbReference>